<organism evidence="1 2">
    <name type="scientific">Diphasiastrum complanatum</name>
    <name type="common">Issler's clubmoss</name>
    <name type="synonym">Lycopodium complanatum</name>
    <dbReference type="NCBI Taxonomy" id="34168"/>
    <lineage>
        <taxon>Eukaryota</taxon>
        <taxon>Viridiplantae</taxon>
        <taxon>Streptophyta</taxon>
        <taxon>Embryophyta</taxon>
        <taxon>Tracheophyta</taxon>
        <taxon>Lycopodiopsida</taxon>
        <taxon>Lycopodiales</taxon>
        <taxon>Lycopodiaceae</taxon>
        <taxon>Lycopodioideae</taxon>
        <taxon>Diphasiastrum</taxon>
    </lineage>
</organism>
<reference evidence="2" key="1">
    <citation type="journal article" date="2024" name="Proc. Natl. Acad. Sci. U.S.A.">
        <title>Extraordinary preservation of gene collinearity over three hundred million years revealed in homosporous lycophytes.</title>
        <authorList>
            <person name="Li C."/>
            <person name="Wickell D."/>
            <person name="Kuo L.Y."/>
            <person name="Chen X."/>
            <person name="Nie B."/>
            <person name="Liao X."/>
            <person name="Peng D."/>
            <person name="Ji J."/>
            <person name="Jenkins J."/>
            <person name="Williams M."/>
            <person name="Shu S."/>
            <person name="Plott C."/>
            <person name="Barry K."/>
            <person name="Rajasekar S."/>
            <person name="Grimwood J."/>
            <person name="Han X."/>
            <person name="Sun S."/>
            <person name="Hou Z."/>
            <person name="He W."/>
            <person name="Dai G."/>
            <person name="Sun C."/>
            <person name="Schmutz J."/>
            <person name="Leebens-Mack J.H."/>
            <person name="Li F.W."/>
            <person name="Wang L."/>
        </authorList>
    </citation>
    <scope>NUCLEOTIDE SEQUENCE [LARGE SCALE GENOMIC DNA]</scope>
    <source>
        <strain evidence="2">cv. PW_Plant_1</strain>
    </source>
</reference>
<accession>A0ACC2ED62</accession>
<name>A0ACC2ED62_DIPCM</name>
<sequence length="625" mass="68987">MTNGVTVLDLCFIFIVLAVTFASVNPLTIPSTPASANDPFPNCNTANFKSNSTYEKNLNVLLKALLADTPSPSELFKVHVQGSDPDKVYGFSQCFFTSLSQASCAQCVQRAVNQTSVLCPNAVVAQVYYDECFAGYGAQNHTSDLIVVLVNTANFLADSPIKHSLDKVWSMLKQQAPLTQNPVAFEDGNDPDWVFGLAQCHNLSKSDCSGRFDSAISRTGLAMGARIIYRDSFFRYENRNFFTGGVPFEIAASAQSPSGALGTPSSSIQPAPRNSHGHSSLVVILTTIIGGCTFLTVCIFLVIFIRKKHLKLVMSLEEHLSTKTKFLEGCPMFSYEALKDATKNFLKENKLGQGSFGVVYKGILYDGSEVAIKHLSRNSTQGNAEFMNEVAIITSIQHKNLVKLKGCCIEGEERLLVYEYLDHKSLDLSLFGTRVLNWKTRYDIIVGIARGINYLHEESEPRILHRDIKVSNILLDIDFQPKISDFGLARLFPEEQSFIATTNFAGTTGYLAPEAIRGHLTEKVDVYSFGVLLLEIISGRKNQEIELQIETPYIVDWAFQVCEKGSPLGLVDPRLEGDYREDQATNLISVAILCIQTDASLRPKMSNIVAMLLDYAPIGPLTIKE</sequence>
<dbReference type="Proteomes" id="UP001162992">
    <property type="component" value="Chromosome 2"/>
</dbReference>
<comment type="caution">
    <text evidence="1">The sequence shown here is derived from an EMBL/GenBank/DDBJ whole genome shotgun (WGS) entry which is preliminary data.</text>
</comment>
<dbReference type="EMBL" id="CM055093">
    <property type="protein sequence ID" value="KAJ7564411.1"/>
    <property type="molecule type" value="Genomic_DNA"/>
</dbReference>
<gene>
    <name evidence="1" type="ORF">O6H91_02G016300</name>
</gene>
<proteinExistence type="predicted"/>
<protein>
    <submittedName>
        <fullName evidence="1">Uncharacterized protein</fullName>
    </submittedName>
</protein>
<keyword evidence="2" id="KW-1185">Reference proteome</keyword>
<evidence type="ECO:0000313" key="2">
    <source>
        <dbReference type="Proteomes" id="UP001162992"/>
    </source>
</evidence>
<evidence type="ECO:0000313" key="1">
    <source>
        <dbReference type="EMBL" id="KAJ7564411.1"/>
    </source>
</evidence>